<dbReference type="PANTHER" id="PTHR43884:SF12">
    <property type="entry name" value="ISOVALERYL-COA DEHYDROGENASE, MITOCHONDRIAL-RELATED"/>
    <property type="match status" value="1"/>
</dbReference>
<dbReference type="InterPro" id="IPR036250">
    <property type="entry name" value="AcylCo_DH-like_C"/>
</dbReference>
<evidence type="ECO:0000259" key="6">
    <source>
        <dbReference type="Pfam" id="PF00441"/>
    </source>
</evidence>
<evidence type="ECO:0000313" key="9">
    <source>
        <dbReference type="EMBL" id="RDI63863.1"/>
    </source>
</evidence>
<dbReference type="SUPFAM" id="SSF56645">
    <property type="entry name" value="Acyl-CoA dehydrogenase NM domain-like"/>
    <property type="match status" value="1"/>
</dbReference>
<gene>
    <name evidence="9" type="ORF">DFR76_109203</name>
</gene>
<dbReference type="Gene3D" id="1.10.540.10">
    <property type="entry name" value="Acyl-CoA dehydrogenase/oxidase, N-terminal domain"/>
    <property type="match status" value="1"/>
</dbReference>
<dbReference type="SUPFAM" id="SSF47203">
    <property type="entry name" value="Acyl-CoA dehydrogenase C-terminal domain-like"/>
    <property type="match status" value="1"/>
</dbReference>
<dbReference type="InterPro" id="IPR006091">
    <property type="entry name" value="Acyl-CoA_Oxase/DH_mid-dom"/>
</dbReference>
<dbReference type="GO" id="GO:0003995">
    <property type="term" value="F:acyl-CoA dehydrogenase activity"/>
    <property type="evidence" value="ECO:0007669"/>
    <property type="project" value="TreeGrafter"/>
</dbReference>
<comment type="caution">
    <text evidence="9">The sequence shown here is derived from an EMBL/GenBank/DDBJ whole genome shotgun (WGS) entry which is preliminary data.</text>
</comment>
<evidence type="ECO:0000256" key="1">
    <source>
        <dbReference type="ARBA" id="ARBA00001974"/>
    </source>
</evidence>
<reference evidence="9 10" key="1">
    <citation type="submission" date="2018-07" db="EMBL/GenBank/DDBJ databases">
        <title>Genomic Encyclopedia of Type Strains, Phase IV (KMG-IV): sequencing the most valuable type-strain genomes for metagenomic binning, comparative biology and taxonomic classification.</title>
        <authorList>
            <person name="Goeker M."/>
        </authorList>
    </citation>
    <scope>NUCLEOTIDE SEQUENCE [LARGE SCALE GENOMIC DNA]</scope>
    <source>
        <strain evidence="9 10">DSM 44290</strain>
    </source>
</reference>
<dbReference type="PANTHER" id="PTHR43884">
    <property type="entry name" value="ACYL-COA DEHYDROGENASE"/>
    <property type="match status" value="1"/>
</dbReference>
<dbReference type="RefSeq" id="WP_082876255.1">
    <property type="nucleotide sequence ID" value="NZ_QQBC01000009.1"/>
</dbReference>
<dbReference type="InterPro" id="IPR013786">
    <property type="entry name" value="AcylCoA_DH/ox_N"/>
</dbReference>
<keyword evidence="4 5" id="KW-0274">FAD</keyword>
<evidence type="ECO:0000259" key="7">
    <source>
        <dbReference type="Pfam" id="PF02770"/>
    </source>
</evidence>
<keyword evidence="3 5" id="KW-0285">Flavoprotein</keyword>
<protein>
    <submittedName>
        <fullName evidence="9">Alkylation response protein AidB-like acyl-CoA dehydrogenase</fullName>
    </submittedName>
</protein>
<organism evidence="9 10">
    <name type="scientific">Nocardia pseudobrasiliensis</name>
    <dbReference type="NCBI Taxonomy" id="45979"/>
    <lineage>
        <taxon>Bacteria</taxon>
        <taxon>Bacillati</taxon>
        <taxon>Actinomycetota</taxon>
        <taxon>Actinomycetes</taxon>
        <taxon>Mycobacteriales</taxon>
        <taxon>Nocardiaceae</taxon>
        <taxon>Nocardia</taxon>
    </lineage>
</organism>
<dbReference type="Proteomes" id="UP000254869">
    <property type="component" value="Unassembled WGS sequence"/>
</dbReference>
<dbReference type="AlphaFoldDB" id="A0A370HZD4"/>
<dbReference type="InterPro" id="IPR009075">
    <property type="entry name" value="AcylCo_DH/oxidase_C"/>
</dbReference>
<dbReference type="PIRSF" id="PIRSF016578">
    <property type="entry name" value="HsaA"/>
    <property type="match status" value="1"/>
</dbReference>
<comment type="similarity">
    <text evidence="2 5">Belongs to the acyl-CoA dehydrogenase family.</text>
</comment>
<evidence type="ECO:0000256" key="5">
    <source>
        <dbReference type="RuleBase" id="RU362125"/>
    </source>
</evidence>
<feature type="domain" description="Acyl-CoA dehydrogenase/oxidase N-terminal" evidence="8">
    <location>
        <begin position="11"/>
        <end position="98"/>
    </location>
</feature>
<accession>A0A370HZD4</accession>
<dbReference type="Gene3D" id="1.20.140.10">
    <property type="entry name" value="Butyryl-CoA Dehydrogenase, subunit A, domain 3"/>
    <property type="match status" value="1"/>
</dbReference>
<name>A0A370HZD4_9NOCA</name>
<dbReference type="InterPro" id="IPR037069">
    <property type="entry name" value="AcylCoA_DH/ox_N_sf"/>
</dbReference>
<proteinExistence type="inferred from homology"/>
<feature type="domain" description="Acyl-CoA oxidase/dehydrogenase middle" evidence="7">
    <location>
        <begin position="122"/>
        <end position="209"/>
    </location>
</feature>
<evidence type="ECO:0000256" key="2">
    <source>
        <dbReference type="ARBA" id="ARBA00009347"/>
    </source>
</evidence>
<evidence type="ECO:0000313" key="10">
    <source>
        <dbReference type="Proteomes" id="UP000254869"/>
    </source>
</evidence>
<keyword evidence="5" id="KW-0560">Oxidoreductase</keyword>
<evidence type="ECO:0000256" key="4">
    <source>
        <dbReference type="ARBA" id="ARBA00022827"/>
    </source>
</evidence>
<evidence type="ECO:0000256" key="3">
    <source>
        <dbReference type="ARBA" id="ARBA00022630"/>
    </source>
</evidence>
<dbReference type="GO" id="GO:0050660">
    <property type="term" value="F:flavin adenine dinucleotide binding"/>
    <property type="evidence" value="ECO:0007669"/>
    <property type="project" value="InterPro"/>
</dbReference>
<dbReference type="EMBL" id="QQBC01000009">
    <property type="protein sequence ID" value="RDI63863.1"/>
    <property type="molecule type" value="Genomic_DNA"/>
</dbReference>
<dbReference type="InterPro" id="IPR046373">
    <property type="entry name" value="Acyl-CoA_Oxase/DH_mid-dom_sf"/>
</dbReference>
<evidence type="ECO:0000259" key="8">
    <source>
        <dbReference type="Pfam" id="PF02771"/>
    </source>
</evidence>
<keyword evidence="10" id="KW-1185">Reference proteome</keyword>
<dbReference type="Pfam" id="PF02771">
    <property type="entry name" value="Acyl-CoA_dh_N"/>
    <property type="match status" value="1"/>
</dbReference>
<sequence length="373" mass="39750">MQLTFPPDAAEQQLVDRITALAEGFREQAAYHDEHAEIPTAALTALHDVGLDAAALPRYAGGTGLSYLAFGAIVRILARADPSIATIWTMHAGAGVGLAELTREAAGSFFADEFLAGKRFANALSEPASGNRFLNPQHEAVPVEGNWTLSGAKRFVSGVEIADYLLVNALVDQKPTFFAVVPDETVSIVPIWDTLGLRATRSQLLSFDDTVLRAEYRGRAPGQGEFEIIPAGLPAISLGIADAALAALVEQATTREILGAPLSHQQWVQHEVADAEIRLAAAHSLYERGLWEADNAVPSFFGTFVRAKYLANKVAVDVAQLGVRIGGGSGYLKRSPIQRHLRDAQAGQLMAYSTEVIATEVGKQVLGVDAGVS</sequence>
<dbReference type="STRING" id="1210086.GCA_001613105_05473"/>
<dbReference type="CDD" id="cd00567">
    <property type="entry name" value="ACAD"/>
    <property type="match status" value="1"/>
</dbReference>
<feature type="domain" description="Acyl-CoA dehydrogenase/oxidase C-terminal" evidence="6">
    <location>
        <begin position="235"/>
        <end position="365"/>
    </location>
</feature>
<comment type="cofactor">
    <cofactor evidence="1 5">
        <name>FAD</name>
        <dbReference type="ChEBI" id="CHEBI:57692"/>
    </cofactor>
</comment>
<dbReference type="Pfam" id="PF02770">
    <property type="entry name" value="Acyl-CoA_dh_M"/>
    <property type="match status" value="1"/>
</dbReference>
<dbReference type="Pfam" id="PF00441">
    <property type="entry name" value="Acyl-CoA_dh_1"/>
    <property type="match status" value="1"/>
</dbReference>
<dbReference type="Gene3D" id="2.40.110.10">
    <property type="entry name" value="Butyryl-CoA Dehydrogenase, subunit A, domain 2"/>
    <property type="match status" value="1"/>
</dbReference>
<dbReference type="InterPro" id="IPR009100">
    <property type="entry name" value="AcylCoA_DH/oxidase_NM_dom_sf"/>
</dbReference>